<dbReference type="InterPro" id="IPR018680">
    <property type="entry name" value="DUF2164"/>
</dbReference>
<name>A0A1G5S1L5_9FIRM</name>
<dbReference type="AlphaFoldDB" id="A0A1G5S1L5"/>
<reference evidence="1 2" key="1">
    <citation type="submission" date="2016-10" db="EMBL/GenBank/DDBJ databases">
        <authorList>
            <person name="de Groot N.N."/>
        </authorList>
    </citation>
    <scope>NUCLEOTIDE SEQUENCE [LARGE SCALE GENOMIC DNA]</scope>
    <source>
        <strain evidence="1 2">DSM 2784</strain>
    </source>
</reference>
<dbReference type="EMBL" id="FMWL01000009">
    <property type="protein sequence ID" value="SCZ79810.1"/>
    <property type="molecule type" value="Genomic_DNA"/>
</dbReference>
<dbReference type="RefSeq" id="WP_092590954.1">
    <property type="nucleotide sequence ID" value="NZ_FMWL01000009.1"/>
</dbReference>
<proteinExistence type="predicted"/>
<sequence>MAGKIIIAEEVKKEMLQAIKTYFLKERDEDLGDLAATLIYEFFLETLAPHAYNQGVYDAYKYINDKNEDLLGYLK</sequence>
<evidence type="ECO:0000313" key="2">
    <source>
        <dbReference type="Proteomes" id="UP000199208"/>
    </source>
</evidence>
<gene>
    <name evidence="1" type="ORF">SAMN03080599_01940</name>
</gene>
<dbReference type="OrthoDB" id="573733at2"/>
<accession>A0A1G5S1L5</accession>
<dbReference type="Pfam" id="PF09932">
    <property type="entry name" value="DUF2164"/>
    <property type="match status" value="1"/>
</dbReference>
<protein>
    <submittedName>
        <fullName evidence="1">Uncharacterized conserved protein, DUF2164 family</fullName>
    </submittedName>
</protein>
<dbReference type="STRING" id="1120920.SAMN03080599_01940"/>
<organism evidence="1 2">
    <name type="scientific">Acidaminobacter hydrogenoformans DSM 2784</name>
    <dbReference type="NCBI Taxonomy" id="1120920"/>
    <lineage>
        <taxon>Bacteria</taxon>
        <taxon>Bacillati</taxon>
        <taxon>Bacillota</taxon>
        <taxon>Clostridia</taxon>
        <taxon>Peptostreptococcales</taxon>
        <taxon>Acidaminobacteraceae</taxon>
        <taxon>Acidaminobacter</taxon>
    </lineage>
</organism>
<evidence type="ECO:0000313" key="1">
    <source>
        <dbReference type="EMBL" id="SCZ79810.1"/>
    </source>
</evidence>
<keyword evidence="2" id="KW-1185">Reference proteome</keyword>
<dbReference type="Proteomes" id="UP000199208">
    <property type="component" value="Unassembled WGS sequence"/>
</dbReference>